<name>A0A1V8TUG8_9PEZI</name>
<keyword evidence="1" id="KW-1133">Transmembrane helix</keyword>
<dbReference type="AlphaFoldDB" id="A0A1V8TUG8"/>
<keyword evidence="3" id="KW-1185">Reference proteome</keyword>
<comment type="caution">
    <text evidence="2">The sequence shown here is derived from an EMBL/GenBank/DDBJ whole genome shotgun (WGS) entry which is preliminary data.</text>
</comment>
<evidence type="ECO:0000256" key="1">
    <source>
        <dbReference type="SAM" id="Phobius"/>
    </source>
</evidence>
<proteinExistence type="predicted"/>
<sequence>MKHTTSKIKQRGGTIMHVTHKLVVKRASASPIIGLLALCLAGLVVVLVTLQDPEQAQNNTTIIATLPSAIPGILESATLDLTNVTVLR</sequence>
<keyword evidence="1" id="KW-0812">Transmembrane</keyword>
<evidence type="ECO:0000313" key="2">
    <source>
        <dbReference type="EMBL" id="OQO14987.1"/>
    </source>
</evidence>
<dbReference type="EMBL" id="NAJO01000001">
    <property type="protein sequence ID" value="OQO14987.1"/>
    <property type="molecule type" value="Genomic_DNA"/>
</dbReference>
<dbReference type="InParanoid" id="A0A1V8TUG8"/>
<dbReference type="Proteomes" id="UP000192596">
    <property type="component" value="Unassembled WGS sequence"/>
</dbReference>
<reference evidence="3" key="1">
    <citation type="submission" date="2017-03" db="EMBL/GenBank/DDBJ databases">
        <title>Genomes of endolithic fungi from Antarctica.</title>
        <authorList>
            <person name="Coleine C."/>
            <person name="Masonjones S."/>
            <person name="Stajich J.E."/>
        </authorList>
    </citation>
    <scope>NUCLEOTIDE SEQUENCE [LARGE SCALE GENOMIC DNA]</scope>
    <source>
        <strain evidence="3">CCFEE 5527</strain>
    </source>
</reference>
<feature type="transmembrane region" description="Helical" evidence="1">
    <location>
        <begin position="32"/>
        <end position="50"/>
    </location>
</feature>
<gene>
    <name evidence="2" type="ORF">B0A48_00369</name>
</gene>
<keyword evidence="1" id="KW-0472">Membrane</keyword>
<organism evidence="2 3">
    <name type="scientific">Cryoendolithus antarcticus</name>
    <dbReference type="NCBI Taxonomy" id="1507870"/>
    <lineage>
        <taxon>Eukaryota</taxon>
        <taxon>Fungi</taxon>
        <taxon>Dikarya</taxon>
        <taxon>Ascomycota</taxon>
        <taxon>Pezizomycotina</taxon>
        <taxon>Dothideomycetes</taxon>
        <taxon>Dothideomycetidae</taxon>
        <taxon>Cladosporiales</taxon>
        <taxon>Cladosporiaceae</taxon>
        <taxon>Cryoendolithus</taxon>
    </lineage>
</organism>
<accession>A0A1V8TUG8</accession>
<protein>
    <submittedName>
        <fullName evidence="2">Uncharacterized protein</fullName>
    </submittedName>
</protein>
<evidence type="ECO:0000313" key="3">
    <source>
        <dbReference type="Proteomes" id="UP000192596"/>
    </source>
</evidence>